<evidence type="ECO:0000313" key="2">
    <source>
        <dbReference type="Proteomes" id="UP000770717"/>
    </source>
</evidence>
<gene>
    <name evidence="1" type="ORF">GDO78_002332</name>
</gene>
<keyword evidence="2" id="KW-1185">Reference proteome</keyword>
<comment type="caution">
    <text evidence="1">The sequence shown here is derived from an EMBL/GenBank/DDBJ whole genome shotgun (WGS) entry which is preliminary data.</text>
</comment>
<organism evidence="1 2">
    <name type="scientific">Eleutherodactylus coqui</name>
    <name type="common">Puerto Rican coqui</name>
    <dbReference type="NCBI Taxonomy" id="57060"/>
    <lineage>
        <taxon>Eukaryota</taxon>
        <taxon>Metazoa</taxon>
        <taxon>Chordata</taxon>
        <taxon>Craniata</taxon>
        <taxon>Vertebrata</taxon>
        <taxon>Euteleostomi</taxon>
        <taxon>Amphibia</taxon>
        <taxon>Batrachia</taxon>
        <taxon>Anura</taxon>
        <taxon>Neobatrachia</taxon>
        <taxon>Hyloidea</taxon>
        <taxon>Eleutherodactylidae</taxon>
        <taxon>Eleutherodactylinae</taxon>
        <taxon>Eleutherodactylus</taxon>
        <taxon>Eleutherodactylus</taxon>
    </lineage>
</organism>
<accession>A0A8J6EY98</accession>
<dbReference type="AlphaFoldDB" id="A0A8J6EY98"/>
<evidence type="ECO:0000313" key="1">
    <source>
        <dbReference type="EMBL" id="KAG9476879.1"/>
    </source>
</evidence>
<proteinExistence type="predicted"/>
<sequence length="81" mass="8922">MDVRLQNNSPFINNGALENKVQHWVRAHDASDTSLQTGYAYKHVTVMGSILLPLQDGGMLPMARSSHALLIAIKAIFTKMS</sequence>
<protein>
    <submittedName>
        <fullName evidence="1">Uncharacterized protein</fullName>
    </submittedName>
</protein>
<dbReference type="Proteomes" id="UP000770717">
    <property type="component" value="Unassembled WGS sequence"/>
</dbReference>
<reference evidence="1" key="1">
    <citation type="thesis" date="2020" institute="ProQuest LLC" country="789 East Eisenhower Parkway, Ann Arbor, MI, USA">
        <title>Comparative Genomics and Chromosome Evolution.</title>
        <authorList>
            <person name="Mudd A.B."/>
        </authorList>
    </citation>
    <scope>NUCLEOTIDE SEQUENCE</scope>
    <source>
        <strain evidence="1">HN-11 Male</strain>
        <tissue evidence="1">Kidney and liver</tissue>
    </source>
</reference>
<dbReference type="EMBL" id="WNTK01000010">
    <property type="protein sequence ID" value="KAG9476879.1"/>
    <property type="molecule type" value="Genomic_DNA"/>
</dbReference>
<name>A0A8J6EY98_ELECQ</name>